<proteinExistence type="predicted"/>
<name>A0A6G5A165_RHIMP</name>
<evidence type="ECO:0000313" key="2">
    <source>
        <dbReference type="EMBL" id="NIE44519.1"/>
    </source>
</evidence>
<accession>A0A6G5A165</accession>
<evidence type="ECO:0000256" key="1">
    <source>
        <dbReference type="SAM" id="Phobius"/>
    </source>
</evidence>
<feature type="transmembrane region" description="Helical" evidence="1">
    <location>
        <begin position="6"/>
        <end position="24"/>
    </location>
</feature>
<reference evidence="2" key="1">
    <citation type="submission" date="2020-03" db="EMBL/GenBank/DDBJ databases">
        <title>A transcriptome and proteome of the tick Rhipicephalus microplus shaped by the genetic composition of its hosts and developmental stage.</title>
        <authorList>
            <person name="Garcia G.R."/>
            <person name="Ribeiro J.M.C."/>
            <person name="Maruyama S.R."/>
            <person name="Gardinasse L.G."/>
            <person name="Nelson K."/>
            <person name="Ferreira B.R."/>
            <person name="Andrade T.G."/>
            <person name="Santos I.K.F.M."/>
        </authorList>
    </citation>
    <scope>NUCLEOTIDE SEQUENCE</scope>
    <source>
        <strain evidence="2">NSGR</strain>
        <tissue evidence="2">Salivary glands</tissue>
    </source>
</reference>
<organism evidence="2">
    <name type="scientific">Rhipicephalus microplus</name>
    <name type="common">Cattle tick</name>
    <name type="synonym">Boophilus microplus</name>
    <dbReference type="NCBI Taxonomy" id="6941"/>
    <lineage>
        <taxon>Eukaryota</taxon>
        <taxon>Metazoa</taxon>
        <taxon>Ecdysozoa</taxon>
        <taxon>Arthropoda</taxon>
        <taxon>Chelicerata</taxon>
        <taxon>Arachnida</taxon>
        <taxon>Acari</taxon>
        <taxon>Parasitiformes</taxon>
        <taxon>Ixodida</taxon>
        <taxon>Ixodoidea</taxon>
        <taxon>Ixodidae</taxon>
        <taxon>Rhipicephalinae</taxon>
        <taxon>Rhipicephalus</taxon>
        <taxon>Boophilus</taxon>
    </lineage>
</organism>
<sequence length="103" mass="12331">MLCRVHSYASFFSLTLFLIILFFLEKPVFFMCLLTLRTFVHIGLHEGTKEILQCSFLSHIWLCHMTLRCLFYYEVFTLFHVLILNNDLRHVVASGDSKWLQRR</sequence>
<keyword evidence="1" id="KW-0812">Transmembrane</keyword>
<keyword evidence="1" id="KW-1133">Transmembrane helix</keyword>
<dbReference type="AlphaFoldDB" id="A0A6G5A165"/>
<protein>
    <submittedName>
        <fullName evidence="2">Uncharacterized protein</fullName>
    </submittedName>
</protein>
<dbReference type="EMBL" id="GIKN01002246">
    <property type="protein sequence ID" value="NIE44519.1"/>
    <property type="molecule type" value="Transcribed_RNA"/>
</dbReference>
<keyword evidence="1" id="KW-0472">Membrane</keyword>